<keyword evidence="3" id="KW-1185">Reference proteome</keyword>
<dbReference type="eggNOG" id="COG1452">
    <property type="taxonomic scope" value="Bacteria"/>
</dbReference>
<proteinExistence type="inferred from homology"/>
<feature type="domain" description="LptD C-terminal" evidence="1">
    <location>
        <begin position="305"/>
        <end position="656"/>
    </location>
</feature>
<protein>
    <submittedName>
        <fullName evidence="2">Putative organic solvent tolerance protein</fullName>
    </submittedName>
</protein>
<organism evidence="2 3">
    <name type="scientific">Helicobacter mustelae (strain ATCC 43772 / CCUG 25715 / CIP 103759 / LMG 18044 / NCTC 12198 / R85-136P)</name>
    <name type="common">Campylobacter mustelae</name>
    <dbReference type="NCBI Taxonomy" id="679897"/>
    <lineage>
        <taxon>Bacteria</taxon>
        <taxon>Pseudomonadati</taxon>
        <taxon>Campylobacterota</taxon>
        <taxon>Epsilonproteobacteria</taxon>
        <taxon>Campylobacterales</taxon>
        <taxon>Helicobacteraceae</taxon>
        <taxon>Helicobacter</taxon>
    </lineage>
</organism>
<dbReference type="InterPro" id="IPR007543">
    <property type="entry name" value="LptD_C"/>
</dbReference>
<sequence>MKKLFGILLLLGVIHAEFALQKFDKNNNKIFELLADKVYQEGGKVVAQGNAVMLNNDLYVIANKIIYDREKRQAEIEGDIKIYKGGSLFARSEKVKLNLNEDYGIIEPFYIQDTASGMWVNAKFAASNKKIYTFKKAVVSGCGIERPVWHMDVSSGTFNSEKSVLSVWNPTLYIGSVPVFYLPYLRVSTLNERSSGFLYPQFAFSNREGFIYVQPFYIAPQKFWDLTITPQIRTQRGFGGDVEFRIVDKTNSMFYFKVGYLYNFQQYIKQFNLRNKQVFGFQFSHANENPFQKYFGLKNSLDNGLYIDFLYMNDLDYLRLERFNARIMDGTRVSRMNFYVQTDNQYFGLNFRYFINLNKINNSTTFQTLPQLQYHKYLNSLYFKGLLYSIDYNFRNIYRPLGYGYIENSLKVPIGMQFSLFHKYVSLGIWNNFYASNLVADNTSKTYFNRDISSRNFGNFVSANLNLTLNMDLAKDYDKVFHVVEFFTDFSLPYFRYSDGLLDKRYFVPTNEYAPYYNPATGQYTIANRVYDAIWNPSTLGDYATNTRSVNFRMSNYFYGLGGKNLFYWRLSETLNFDDKIAFYRSPLENKIGFSPITGLNLSAIFSYSFYYRQFQEISINATYSRKYMVSSLTYYIKSQFSDMARFNQASSSANYLTFSFSNDFGYFGLNAYASFNFNNLRRARDYSSVITNWSIGIFKNIRCFGFGLRVASQRVPILTNDTTSGGYASSVFNNTYVKFDFSFAPLTRTGLTYRFYNK</sequence>
<evidence type="ECO:0000259" key="1">
    <source>
        <dbReference type="Pfam" id="PF04453"/>
    </source>
</evidence>
<dbReference type="EMBL" id="FN555004">
    <property type="protein sequence ID" value="CBG40003.1"/>
    <property type="molecule type" value="Genomic_DNA"/>
</dbReference>
<dbReference type="GO" id="GO:0009279">
    <property type="term" value="C:cell outer membrane"/>
    <property type="evidence" value="ECO:0007669"/>
    <property type="project" value="InterPro"/>
</dbReference>
<dbReference type="Pfam" id="PF04453">
    <property type="entry name" value="LptD"/>
    <property type="match status" value="1"/>
</dbReference>
<dbReference type="AlphaFoldDB" id="D3UHN1"/>
<dbReference type="InterPro" id="IPR020889">
    <property type="entry name" value="LipoPS_assembly_LptD"/>
</dbReference>
<dbReference type="KEGG" id="hms:HMU07460"/>
<gene>
    <name evidence="2" type="ordered locus">HMU07460</name>
</gene>
<dbReference type="PANTHER" id="PTHR30189">
    <property type="entry name" value="LPS-ASSEMBLY PROTEIN"/>
    <property type="match status" value="1"/>
</dbReference>
<dbReference type="HOGENOM" id="CLU_014172_0_0_7"/>
<dbReference type="RefSeq" id="WP_013023081.1">
    <property type="nucleotide sequence ID" value="NC_013949.1"/>
</dbReference>
<reference evidence="2 3" key="1">
    <citation type="journal article" date="2010" name="BMC Genomics">
        <title>Comparative genomics and proteomics of Helicobacter mustelae, an ulcerogenic and carcinogenic gastric pathogen.</title>
        <authorList>
            <person name="O'Toole P.W."/>
            <person name="Snelling W.J."/>
            <person name="Canchaya C."/>
            <person name="Forde B.M."/>
            <person name="Hardie K.R."/>
            <person name="Josenhans C."/>
            <person name="Graham R.L.J."/>
            <person name="McMullan G."/>
            <person name="Parkhill J."/>
            <person name="Belda E."/>
            <person name="Bentley S.D."/>
        </authorList>
    </citation>
    <scope>NUCLEOTIDE SEQUENCE [LARGE SCALE GENOMIC DNA]</scope>
    <source>
        <strain evidence="3">ATCC 43772 / LMG 18044 / NCTC 12198 / 12198</strain>
    </source>
</reference>
<dbReference type="GO" id="GO:0043165">
    <property type="term" value="P:Gram-negative-bacterium-type cell outer membrane assembly"/>
    <property type="evidence" value="ECO:0007669"/>
    <property type="project" value="InterPro"/>
</dbReference>
<dbReference type="InterPro" id="IPR050218">
    <property type="entry name" value="LptD"/>
</dbReference>
<dbReference type="GO" id="GO:1990351">
    <property type="term" value="C:transporter complex"/>
    <property type="evidence" value="ECO:0007669"/>
    <property type="project" value="TreeGrafter"/>
</dbReference>
<dbReference type="STRING" id="679897.HMU07460"/>
<dbReference type="Proteomes" id="UP000001522">
    <property type="component" value="Chromosome"/>
</dbReference>
<dbReference type="PANTHER" id="PTHR30189:SF1">
    <property type="entry name" value="LPS-ASSEMBLY PROTEIN LPTD"/>
    <property type="match status" value="1"/>
</dbReference>
<accession>D3UHN1</accession>
<name>D3UHN1_HELM1</name>
<dbReference type="GO" id="GO:0015920">
    <property type="term" value="P:lipopolysaccharide transport"/>
    <property type="evidence" value="ECO:0007669"/>
    <property type="project" value="InterPro"/>
</dbReference>
<evidence type="ECO:0000313" key="3">
    <source>
        <dbReference type="Proteomes" id="UP000001522"/>
    </source>
</evidence>
<evidence type="ECO:0000313" key="2">
    <source>
        <dbReference type="EMBL" id="CBG40003.1"/>
    </source>
</evidence>
<dbReference type="HAMAP" id="MF_01411">
    <property type="entry name" value="LPS_assembly_LptD"/>
    <property type="match status" value="1"/>
</dbReference>